<dbReference type="RefSeq" id="WP_313793960.1">
    <property type="nucleotide sequence ID" value="NZ_CP102453.1"/>
</dbReference>
<dbReference type="PANTHER" id="PTHR37038:SF12">
    <property type="entry name" value="TRANSCRIPTIONAL REGULATOR"/>
    <property type="match status" value="1"/>
</dbReference>
<proteinExistence type="predicted"/>
<dbReference type="InterPro" id="IPR010057">
    <property type="entry name" value="Transcription_activator_Rgg_C"/>
</dbReference>
<name>A0ABY5P7N1_9LACT</name>
<evidence type="ECO:0000259" key="1">
    <source>
        <dbReference type="PROSITE" id="PS50943"/>
    </source>
</evidence>
<dbReference type="EMBL" id="CP102453">
    <property type="protein sequence ID" value="UUX34458.1"/>
    <property type="molecule type" value="Genomic_DNA"/>
</dbReference>
<dbReference type="SUPFAM" id="SSF47413">
    <property type="entry name" value="lambda repressor-like DNA-binding domains"/>
    <property type="match status" value="1"/>
</dbReference>
<evidence type="ECO:0000313" key="2">
    <source>
        <dbReference type="EMBL" id="UUX34458.1"/>
    </source>
</evidence>
<keyword evidence="3" id="KW-1185">Reference proteome</keyword>
<dbReference type="InterPro" id="IPR001387">
    <property type="entry name" value="Cro/C1-type_HTH"/>
</dbReference>
<gene>
    <name evidence="2" type="ORF">NRE15_02070</name>
</gene>
<sequence length="309" mass="35777">MKGYGTALRNIREAKGMTLEVASKGIISDSFLSQFEREKSDISLDNFFDLLDRLNITYSELRVSSLELNENTQQIFLKKYAKAYRSKNIVTLNNLIEQEGELYQGNPNIRHIHNTILCKQMIDHINKIKFNHKRTLEIVHYLQNVESWQYYEVCLFGNSIFFLKKGQLEDLSRIAFSRSEKYNSLGTNSSTFALVMMNVVNKLLQLNCFNAVSRLLKDIDKSLFETHFFYDKNRLNFLKGIYKIKTGSTVEGEDLCNEAIRLMVHFEASDVANILQTELDELLLENKKKIPKTTKAESKRPSKTIAELS</sequence>
<dbReference type="PROSITE" id="PS50943">
    <property type="entry name" value="HTH_CROC1"/>
    <property type="match status" value="1"/>
</dbReference>
<organism evidence="2 3">
    <name type="scientific">Fundicoccus culcitae</name>
    <dbReference type="NCBI Taxonomy" id="2969821"/>
    <lineage>
        <taxon>Bacteria</taxon>
        <taxon>Bacillati</taxon>
        <taxon>Bacillota</taxon>
        <taxon>Bacilli</taxon>
        <taxon>Lactobacillales</taxon>
        <taxon>Aerococcaceae</taxon>
        <taxon>Fundicoccus</taxon>
    </lineage>
</organism>
<dbReference type="SMART" id="SM00530">
    <property type="entry name" value="HTH_XRE"/>
    <property type="match status" value="1"/>
</dbReference>
<dbReference type="NCBIfam" id="TIGR01716">
    <property type="entry name" value="RGG_Cterm"/>
    <property type="match status" value="1"/>
</dbReference>
<dbReference type="InterPro" id="IPR010982">
    <property type="entry name" value="Lambda_DNA-bd_dom_sf"/>
</dbReference>
<dbReference type="PANTHER" id="PTHR37038">
    <property type="entry name" value="TRANSCRIPTIONAL REGULATOR-RELATED"/>
    <property type="match status" value="1"/>
</dbReference>
<reference evidence="2 3" key="1">
    <citation type="submission" date="2022-08" db="EMBL/GenBank/DDBJ databases">
        <title>Aerococcaceae sp. nov isolated from spoiled eye mask.</title>
        <authorList>
            <person name="Zhou G."/>
            <person name="Xie X.-B."/>
            <person name="Shi Q.-S."/>
            <person name="Wang Y.-S."/>
            <person name="Wen X."/>
            <person name="Peng H."/>
            <person name="Yang X.-J."/>
            <person name="Tao H.-B."/>
            <person name="Huang X.-M."/>
        </authorList>
    </citation>
    <scope>NUCLEOTIDE SEQUENCE [LARGE SCALE GENOMIC DNA]</scope>
    <source>
        <strain evidence="3">DM20194951</strain>
    </source>
</reference>
<dbReference type="Proteomes" id="UP001315967">
    <property type="component" value="Chromosome"/>
</dbReference>
<dbReference type="Gene3D" id="1.10.260.40">
    <property type="entry name" value="lambda repressor-like DNA-binding domains"/>
    <property type="match status" value="1"/>
</dbReference>
<dbReference type="CDD" id="cd00093">
    <property type="entry name" value="HTH_XRE"/>
    <property type="match status" value="1"/>
</dbReference>
<dbReference type="Pfam" id="PF01381">
    <property type="entry name" value="HTH_3"/>
    <property type="match status" value="1"/>
</dbReference>
<dbReference type="Gene3D" id="1.25.40.400">
    <property type="match status" value="1"/>
</dbReference>
<dbReference type="Pfam" id="PF21259">
    <property type="entry name" value="Rgg_C"/>
    <property type="match status" value="1"/>
</dbReference>
<evidence type="ECO:0000313" key="3">
    <source>
        <dbReference type="Proteomes" id="UP001315967"/>
    </source>
</evidence>
<protein>
    <submittedName>
        <fullName evidence="2">Helix-turn-helix domain-containing protein</fullName>
    </submittedName>
</protein>
<dbReference type="InterPro" id="IPR053163">
    <property type="entry name" value="HTH-type_regulator_Rgg"/>
</dbReference>
<feature type="domain" description="HTH cro/C1-type" evidence="1">
    <location>
        <begin position="8"/>
        <end position="61"/>
    </location>
</feature>
<accession>A0ABY5P7N1</accession>